<reference evidence="4" key="1">
    <citation type="journal article" date="2021" name="Sci. Adv.">
        <title>The American lobster genome reveals insights on longevity, neural, and immune adaptations.</title>
        <authorList>
            <person name="Polinski J.M."/>
            <person name="Zimin A.V."/>
            <person name="Clark K.F."/>
            <person name="Kohn A.B."/>
            <person name="Sadowski N."/>
            <person name="Timp W."/>
            <person name="Ptitsyn A."/>
            <person name="Khanna P."/>
            <person name="Romanova D.Y."/>
            <person name="Williams P."/>
            <person name="Greenwood S.J."/>
            <person name="Moroz L.L."/>
            <person name="Walt D.R."/>
            <person name="Bodnar A.G."/>
        </authorList>
    </citation>
    <scope>NUCLEOTIDE SEQUENCE</scope>
    <source>
        <strain evidence="4">GMGI-L3</strain>
    </source>
</reference>
<evidence type="ECO:0000313" key="4">
    <source>
        <dbReference type="EMBL" id="KAG7164584.1"/>
    </source>
</evidence>
<feature type="compositionally biased region" description="Polar residues" evidence="2">
    <location>
        <begin position="19"/>
        <end position="28"/>
    </location>
</feature>
<feature type="region of interest" description="Disordered" evidence="2">
    <location>
        <begin position="1"/>
        <end position="90"/>
    </location>
</feature>
<accession>A0A8J5MVI5</accession>
<evidence type="ECO:0000256" key="1">
    <source>
        <dbReference type="PROSITE-ProRule" id="PRU00076"/>
    </source>
</evidence>
<dbReference type="PROSITE" id="PS50026">
    <property type="entry name" value="EGF_3"/>
    <property type="match status" value="1"/>
</dbReference>
<evidence type="ECO:0000259" key="3">
    <source>
        <dbReference type="PROSITE" id="PS50026"/>
    </source>
</evidence>
<dbReference type="SUPFAM" id="SSF57196">
    <property type="entry name" value="EGF/Laminin"/>
    <property type="match status" value="1"/>
</dbReference>
<keyword evidence="1" id="KW-1015">Disulfide bond</keyword>
<proteinExistence type="predicted"/>
<keyword evidence="5" id="KW-1185">Reference proteome</keyword>
<dbReference type="CDD" id="cd00054">
    <property type="entry name" value="EGF_CA"/>
    <property type="match status" value="1"/>
</dbReference>
<dbReference type="Gene3D" id="2.10.25.10">
    <property type="entry name" value="Laminin"/>
    <property type="match status" value="1"/>
</dbReference>
<dbReference type="PROSITE" id="PS00022">
    <property type="entry name" value="EGF_1"/>
    <property type="match status" value="1"/>
</dbReference>
<feature type="compositionally biased region" description="Low complexity" evidence="2">
    <location>
        <begin position="75"/>
        <end position="90"/>
    </location>
</feature>
<feature type="compositionally biased region" description="Low complexity" evidence="2">
    <location>
        <begin position="1"/>
        <end position="18"/>
    </location>
</feature>
<dbReference type="AlphaFoldDB" id="A0A8J5MVI5"/>
<organism evidence="4 5">
    <name type="scientific">Homarus americanus</name>
    <name type="common">American lobster</name>
    <dbReference type="NCBI Taxonomy" id="6706"/>
    <lineage>
        <taxon>Eukaryota</taxon>
        <taxon>Metazoa</taxon>
        <taxon>Ecdysozoa</taxon>
        <taxon>Arthropoda</taxon>
        <taxon>Crustacea</taxon>
        <taxon>Multicrustacea</taxon>
        <taxon>Malacostraca</taxon>
        <taxon>Eumalacostraca</taxon>
        <taxon>Eucarida</taxon>
        <taxon>Decapoda</taxon>
        <taxon>Pleocyemata</taxon>
        <taxon>Astacidea</taxon>
        <taxon>Nephropoidea</taxon>
        <taxon>Nephropidae</taxon>
        <taxon>Homarus</taxon>
    </lineage>
</organism>
<feature type="compositionally biased region" description="Pro residues" evidence="2">
    <location>
        <begin position="65"/>
        <end position="74"/>
    </location>
</feature>
<protein>
    <submittedName>
        <fullName evidence="4">Putative EGF-like domain-containing protein</fullName>
    </submittedName>
</protein>
<sequence length="166" mass="17089">NSFTSSSVSDSSPNTPISPQRSKTSSVSGHHPPPTEDTTISHNAVLYTFNPGKEALPSSPHTASPSPPPSPHVLPSPTSSPSSKFTPSTSTTNWVSSVAFFSATYEVHADPGWLNRSIGVGVGSLGVRVSGVASCDPSPCLNNGRCITEGTNHSCLCTNGFTGAFC</sequence>
<feature type="non-terminal residue" evidence="4">
    <location>
        <position position="1"/>
    </location>
</feature>
<feature type="domain" description="EGF-like" evidence="3">
    <location>
        <begin position="131"/>
        <end position="166"/>
    </location>
</feature>
<comment type="caution">
    <text evidence="1">Lacks conserved residue(s) required for the propagation of feature annotation.</text>
</comment>
<gene>
    <name evidence="4" type="ORF">Hamer_G004967</name>
</gene>
<evidence type="ECO:0000256" key="2">
    <source>
        <dbReference type="SAM" id="MobiDB-lite"/>
    </source>
</evidence>
<evidence type="ECO:0000313" key="5">
    <source>
        <dbReference type="Proteomes" id="UP000747542"/>
    </source>
</evidence>
<dbReference type="Proteomes" id="UP000747542">
    <property type="component" value="Unassembled WGS sequence"/>
</dbReference>
<dbReference type="Pfam" id="PF00008">
    <property type="entry name" value="EGF"/>
    <property type="match status" value="1"/>
</dbReference>
<dbReference type="InterPro" id="IPR000742">
    <property type="entry name" value="EGF"/>
</dbReference>
<dbReference type="PROSITE" id="PS01186">
    <property type="entry name" value="EGF_2"/>
    <property type="match status" value="1"/>
</dbReference>
<feature type="non-terminal residue" evidence="4">
    <location>
        <position position="166"/>
    </location>
</feature>
<feature type="disulfide bond" evidence="1">
    <location>
        <begin position="157"/>
        <end position="166"/>
    </location>
</feature>
<name>A0A8J5MVI5_HOMAM</name>
<comment type="caution">
    <text evidence="4">The sequence shown here is derived from an EMBL/GenBank/DDBJ whole genome shotgun (WGS) entry which is preliminary data.</text>
</comment>
<keyword evidence="1" id="KW-0245">EGF-like domain</keyword>
<dbReference type="EMBL" id="JAHLQT010024959">
    <property type="protein sequence ID" value="KAG7164584.1"/>
    <property type="molecule type" value="Genomic_DNA"/>
</dbReference>